<organism evidence="2 3">
    <name type="scientific">Austropuccinia psidii MF-1</name>
    <dbReference type="NCBI Taxonomy" id="1389203"/>
    <lineage>
        <taxon>Eukaryota</taxon>
        <taxon>Fungi</taxon>
        <taxon>Dikarya</taxon>
        <taxon>Basidiomycota</taxon>
        <taxon>Pucciniomycotina</taxon>
        <taxon>Pucciniomycetes</taxon>
        <taxon>Pucciniales</taxon>
        <taxon>Sphaerophragmiaceae</taxon>
        <taxon>Austropuccinia</taxon>
    </lineage>
</organism>
<comment type="caution">
    <text evidence="2">The sequence shown here is derived from an EMBL/GenBank/DDBJ whole genome shotgun (WGS) entry which is preliminary data.</text>
</comment>
<gene>
    <name evidence="2" type="ORF">O181_077614</name>
</gene>
<name>A0A9Q3FEU4_9BASI</name>
<dbReference type="AlphaFoldDB" id="A0A9Q3FEU4"/>
<accession>A0A9Q3FEU4</accession>
<proteinExistence type="predicted"/>
<feature type="region of interest" description="Disordered" evidence="1">
    <location>
        <begin position="114"/>
        <end position="150"/>
    </location>
</feature>
<dbReference type="EMBL" id="AVOT02042497">
    <property type="protein sequence ID" value="MBW0537899.1"/>
    <property type="molecule type" value="Genomic_DNA"/>
</dbReference>
<protein>
    <submittedName>
        <fullName evidence="2">Uncharacterized protein</fullName>
    </submittedName>
</protein>
<evidence type="ECO:0000313" key="3">
    <source>
        <dbReference type="Proteomes" id="UP000765509"/>
    </source>
</evidence>
<sequence>MDTRTPKQADGNNSRQLSLSPPVWICPPHLLGHHPMVTLLLDRSKVIVWLMKDGNEQNLLNPPQQDSPVPCVPFQQTLQQPTPGVIGTQLLEYFFRTCTTTPCSVIIINDTPVGSPSPDSPSLTPPPSPRVTPPSAPKNLSTSSPQCRAPLIPTMMLARNLPTYNQLE</sequence>
<evidence type="ECO:0000313" key="2">
    <source>
        <dbReference type="EMBL" id="MBW0537899.1"/>
    </source>
</evidence>
<reference evidence="2" key="1">
    <citation type="submission" date="2021-03" db="EMBL/GenBank/DDBJ databases">
        <title>Draft genome sequence of rust myrtle Austropuccinia psidii MF-1, a brazilian biotype.</title>
        <authorList>
            <person name="Quecine M.C."/>
            <person name="Pachon D.M.R."/>
            <person name="Bonatelli M.L."/>
            <person name="Correr F.H."/>
            <person name="Franceschini L.M."/>
            <person name="Leite T.F."/>
            <person name="Margarido G.R.A."/>
            <person name="Almeida C.A."/>
            <person name="Ferrarezi J.A."/>
            <person name="Labate C.A."/>
        </authorList>
    </citation>
    <scope>NUCLEOTIDE SEQUENCE</scope>
    <source>
        <strain evidence="2">MF-1</strain>
    </source>
</reference>
<feature type="compositionally biased region" description="Pro residues" evidence="1">
    <location>
        <begin position="123"/>
        <end position="136"/>
    </location>
</feature>
<keyword evidence="3" id="KW-1185">Reference proteome</keyword>
<dbReference type="Proteomes" id="UP000765509">
    <property type="component" value="Unassembled WGS sequence"/>
</dbReference>
<evidence type="ECO:0000256" key="1">
    <source>
        <dbReference type="SAM" id="MobiDB-lite"/>
    </source>
</evidence>